<feature type="compositionally biased region" description="Polar residues" evidence="1">
    <location>
        <begin position="33"/>
        <end position="51"/>
    </location>
</feature>
<organism evidence="2">
    <name type="scientific">Arion vulgaris</name>
    <dbReference type="NCBI Taxonomy" id="1028688"/>
    <lineage>
        <taxon>Eukaryota</taxon>
        <taxon>Metazoa</taxon>
        <taxon>Spiralia</taxon>
        <taxon>Lophotrochozoa</taxon>
        <taxon>Mollusca</taxon>
        <taxon>Gastropoda</taxon>
        <taxon>Heterobranchia</taxon>
        <taxon>Euthyneura</taxon>
        <taxon>Panpulmonata</taxon>
        <taxon>Eupulmonata</taxon>
        <taxon>Stylommatophora</taxon>
        <taxon>Helicina</taxon>
        <taxon>Arionoidea</taxon>
        <taxon>Arionidae</taxon>
        <taxon>Arion</taxon>
    </lineage>
</organism>
<accession>A0A0B7AHJ2</accession>
<gene>
    <name evidence="2" type="primary">ORF115904</name>
</gene>
<evidence type="ECO:0000256" key="1">
    <source>
        <dbReference type="SAM" id="MobiDB-lite"/>
    </source>
</evidence>
<proteinExistence type="predicted"/>
<name>A0A0B7AHJ2_9EUPU</name>
<feature type="non-terminal residue" evidence="2">
    <location>
        <position position="1"/>
    </location>
</feature>
<protein>
    <submittedName>
        <fullName evidence="2">Uncharacterized protein</fullName>
    </submittedName>
</protein>
<reference evidence="2" key="1">
    <citation type="submission" date="2014-12" db="EMBL/GenBank/DDBJ databases">
        <title>Insight into the proteome of Arion vulgaris.</title>
        <authorList>
            <person name="Aradska J."/>
            <person name="Bulat T."/>
            <person name="Smidak R."/>
            <person name="Sarate P."/>
            <person name="Gangsoo J."/>
            <person name="Sialana F."/>
            <person name="Bilban M."/>
            <person name="Lubec G."/>
        </authorList>
    </citation>
    <scope>NUCLEOTIDE SEQUENCE</scope>
    <source>
        <tissue evidence="2">Skin</tissue>
    </source>
</reference>
<feature type="region of interest" description="Disordered" evidence="1">
    <location>
        <begin position="29"/>
        <end position="51"/>
    </location>
</feature>
<dbReference type="EMBL" id="HACG01032656">
    <property type="protein sequence ID" value="CEK79521.1"/>
    <property type="molecule type" value="Transcribed_RNA"/>
</dbReference>
<sequence>LRAHPHRMGLSCLHLWSNKTVPNAHLVRLPQPENGNLANKCNHSEQTMADR</sequence>
<dbReference type="AlphaFoldDB" id="A0A0B7AHJ2"/>
<evidence type="ECO:0000313" key="2">
    <source>
        <dbReference type="EMBL" id="CEK79521.1"/>
    </source>
</evidence>